<evidence type="ECO:0000256" key="3">
    <source>
        <dbReference type="ARBA" id="ARBA00020987"/>
    </source>
</evidence>
<dbReference type="Pfam" id="PF08123">
    <property type="entry name" value="DOT1"/>
    <property type="match status" value="1"/>
</dbReference>
<dbReference type="GO" id="GO:0140956">
    <property type="term" value="F:histone H3K79 trimethyltransferase activity"/>
    <property type="evidence" value="ECO:0007669"/>
    <property type="project" value="UniProtKB-EC"/>
</dbReference>
<keyword evidence="8 11" id="KW-0539">Nucleus</keyword>
<evidence type="ECO:0000313" key="12">
    <source>
        <dbReference type="EMBL" id="VDP47583.1"/>
    </source>
</evidence>
<dbReference type="PANTHER" id="PTHR21451">
    <property type="entry name" value="HISTONE H3 METHYLTRANSFERASE"/>
    <property type="match status" value="1"/>
</dbReference>
<evidence type="ECO:0000256" key="4">
    <source>
        <dbReference type="ARBA" id="ARBA00022603"/>
    </source>
</evidence>
<comment type="similarity">
    <text evidence="11">Belongs to the class I-like SAM-binding methyltransferase superfamily. DOT1 family.</text>
</comment>
<evidence type="ECO:0000256" key="8">
    <source>
        <dbReference type="ARBA" id="ARBA00023242"/>
    </source>
</evidence>
<evidence type="ECO:0000256" key="5">
    <source>
        <dbReference type="ARBA" id="ARBA00022679"/>
    </source>
</evidence>
<keyword evidence="4 11" id="KW-0489">Methyltransferase</keyword>
<reference evidence="12 13" key="1">
    <citation type="submission" date="2018-11" db="EMBL/GenBank/DDBJ databases">
        <authorList>
            <consortium name="Pathogen Informatics"/>
        </authorList>
    </citation>
    <scope>NUCLEOTIDE SEQUENCE [LARGE SCALE GENOMIC DNA]</scope>
    <source>
        <strain evidence="12 13">Zambia</strain>
    </source>
</reference>
<dbReference type="Proteomes" id="UP000277204">
    <property type="component" value="Unassembled WGS sequence"/>
</dbReference>
<organism evidence="12 13">
    <name type="scientific">Schistosoma margrebowiei</name>
    <dbReference type="NCBI Taxonomy" id="48269"/>
    <lineage>
        <taxon>Eukaryota</taxon>
        <taxon>Metazoa</taxon>
        <taxon>Spiralia</taxon>
        <taxon>Lophotrochozoa</taxon>
        <taxon>Platyhelminthes</taxon>
        <taxon>Trematoda</taxon>
        <taxon>Digenea</taxon>
        <taxon>Strigeidida</taxon>
        <taxon>Schistosomatoidea</taxon>
        <taxon>Schistosomatidae</taxon>
        <taxon>Schistosoma</taxon>
    </lineage>
</organism>
<dbReference type="Gene3D" id="3.40.50.150">
    <property type="entry name" value="Vaccinia Virus protein VP39"/>
    <property type="match status" value="1"/>
</dbReference>
<comment type="function">
    <text evidence="11">Histone methyltransferase that specifically trimethylates histone H3 to form H3K79me3. This methylation is required for telomere silencing and for the pachytene checkpoint during the meiotic cell cycle by allowing the recruitment of RAD9 to double strand breaks. Nucleosomes are preferred as substrate compared to free histone.</text>
</comment>
<dbReference type="EC" id="2.1.1.360" evidence="2 11"/>
<accession>A0A183N5E5</accession>
<dbReference type="InterPro" id="IPR030445">
    <property type="entry name" value="H3-K79_meTrfase"/>
</dbReference>
<keyword evidence="6 11" id="KW-0949">S-adenosyl-L-methionine</keyword>
<name>A0A183N5E5_9TREM</name>
<dbReference type="GO" id="GO:0032259">
    <property type="term" value="P:methylation"/>
    <property type="evidence" value="ECO:0007669"/>
    <property type="project" value="UniProtKB-KW"/>
</dbReference>
<dbReference type="GO" id="GO:0006281">
    <property type="term" value="P:DNA repair"/>
    <property type="evidence" value="ECO:0007669"/>
    <property type="project" value="TreeGrafter"/>
</dbReference>
<dbReference type="AlphaFoldDB" id="A0A183N5E5"/>
<evidence type="ECO:0000256" key="11">
    <source>
        <dbReference type="RuleBase" id="RU271113"/>
    </source>
</evidence>
<evidence type="ECO:0000256" key="9">
    <source>
        <dbReference type="ARBA" id="ARBA00029821"/>
    </source>
</evidence>
<dbReference type="GO" id="GO:0000077">
    <property type="term" value="P:DNA damage checkpoint signaling"/>
    <property type="evidence" value="ECO:0007669"/>
    <property type="project" value="TreeGrafter"/>
</dbReference>
<comment type="miscellaneous">
    <text evidence="11">In contrast to other lysine histone methyltransferases, it does not contain a SET domain, suggesting the existence of another mechanism for methylation of lysine residues of histones.</text>
</comment>
<dbReference type="PROSITE" id="PS51569">
    <property type="entry name" value="DOT1"/>
    <property type="match status" value="1"/>
</dbReference>
<dbReference type="SUPFAM" id="SSF53335">
    <property type="entry name" value="S-adenosyl-L-methionine-dependent methyltransferases"/>
    <property type="match status" value="1"/>
</dbReference>
<evidence type="ECO:0000256" key="6">
    <source>
        <dbReference type="ARBA" id="ARBA00022691"/>
    </source>
</evidence>
<gene>
    <name evidence="12" type="ORF">SMRZ_LOCUS23520</name>
</gene>
<evidence type="ECO:0000313" key="13">
    <source>
        <dbReference type="Proteomes" id="UP000277204"/>
    </source>
</evidence>
<proteinExistence type="inferred from homology"/>
<dbReference type="EMBL" id="UZAI01019769">
    <property type="protein sequence ID" value="VDP47583.1"/>
    <property type="molecule type" value="Genomic_DNA"/>
</dbReference>
<sequence length="365" mass="41675">MGYMSDVNPAANLEIIVSCLPLELQNKWVEVADKIMMHGKEPSFEEFVIFVEERARFARTRYGRLVLCNSKFGKKNSEGQAIRTSRFHAIRRDPYNSVKVSRCEICVADHEATDCPRMSISGDKIFVNEKLAHHELPKKRRFATDHKQSSLVLYGQGLRVPRPSPIKTALKPGEIKDENSEIVDVISWVVSDVKEMSENPALVELLKETDRSSYDDVSKLCDVYNKAIINLWDMLERGDFLSAEYQEKITNAGVLFANNFAFGPEVDHQLKQRFANLKEGARIISSKAFCPLNFRITDRNLGDIGSIMRVSCLNPIQDAVSWTDKPFSYYVHTIDRSLNENRTVRRDRKGRVISEATMQEGEVFT</sequence>
<comment type="catalytic activity">
    <reaction evidence="10 11">
        <text>L-lysyl(79)-[histone H3] + 3 S-adenosyl-L-methionine = N(6),N(6),N(6)-trimethyl-L-lysyl(79)-[histone H3] + 3 S-adenosyl-L-homocysteine + 3 H(+)</text>
        <dbReference type="Rhea" id="RHEA:60328"/>
        <dbReference type="Rhea" id="RHEA-COMP:15549"/>
        <dbReference type="Rhea" id="RHEA-COMP:15552"/>
        <dbReference type="ChEBI" id="CHEBI:15378"/>
        <dbReference type="ChEBI" id="CHEBI:29969"/>
        <dbReference type="ChEBI" id="CHEBI:57856"/>
        <dbReference type="ChEBI" id="CHEBI:59789"/>
        <dbReference type="ChEBI" id="CHEBI:61961"/>
        <dbReference type="EC" id="2.1.1.360"/>
    </reaction>
</comment>
<dbReference type="PANTHER" id="PTHR21451:SF0">
    <property type="entry name" value="HISTONE-LYSINE N-METHYLTRANSFERASE, H3 LYSINE-79 SPECIFIC"/>
    <property type="match status" value="1"/>
</dbReference>
<evidence type="ECO:0000256" key="1">
    <source>
        <dbReference type="ARBA" id="ARBA00004123"/>
    </source>
</evidence>
<keyword evidence="13" id="KW-1185">Reference proteome</keyword>
<dbReference type="InterPro" id="IPR029063">
    <property type="entry name" value="SAM-dependent_MTases_sf"/>
</dbReference>
<keyword evidence="7 11" id="KW-0156">Chromatin regulator</keyword>
<evidence type="ECO:0000256" key="2">
    <source>
        <dbReference type="ARBA" id="ARBA00012190"/>
    </source>
</evidence>
<dbReference type="FunFam" id="3.40.50.150:FF:000033">
    <property type="entry name" value="Histone-lysine N-methyltransferase, H3 lysine-79 specific"/>
    <property type="match status" value="1"/>
</dbReference>
<protein>
    <recommendedName>
        <fullName evidence="3 11">Histone-lysine N-methyltransferase, H3 lysine-79 specific</fullName>
        <ecNumber evidence="2 11">2.1.1.360</ecNumber>
    </recommendedName>
    <alternativeName>
        <fullName evidence="9 11">Histone H3-K79 methyltransferase</fullName>
    </alternativeName>
</protein>
<evidence type="ECO:0000256" key="7">
    <source>
        <dbReference type="ARBA" id="ARBA00022853"/>
    </source>
</evidence>
<dbReference type="InterPro" id="IPR025789">
    <property type="entry name" value="DOT1_dom"/>
</dbReference>
<dbReference type="GO" id="GO:0005634">
    <property type="term" value="C:nucleus"/>
    <property type="evidence" value="ECO:0007669"/>
    <property type="project" value="UniProtKB-SubCell"/>
</dbReference>
<keyword evidence="5 11" id="KW-0808">Transferase</keyword>
<evidence type="ECO:0000256" key="10">
    <source>
        <dbReference type="ARBA" id="ARBA00047770"/>
    </source>
</evidence>
<dbReference type="STRING" id="48269.A0A183N5E5"/>
<comment type="subcellular location">
    <subcellularLocation>
        <location evidence="1 11">Nucleus</location>
    </subcellularLocation>
</comment>